<protein>
    <recommendedName>
        <fullName evidence="3">Nuclear transport factor 2 family protein</fullName>
    </recommendedName>
</protein>
<evidence type="ECO:0008006" key="3">
    <source>
        <dbReference type="Google" id="ProtNLM"/>
    </source>
</evidence>
<organism evidence="1 2">
    <name type="scientific">Dyella kyungheensis</name>
    <dbReference type="NCBI Taxonomy" id="1242174"/>
    <lineage>
        <taxon>Bacteria</taxon>
        <taxon>Pseudomonadati</taxon>
        <taxon>Pseudomonadota</taxon>
        <taxon>Gammaproteobacteria</taxon>
        <taxon>Lysobacterales</taxon>
        <taxon>Rhodanobacteraceae</taxon>
        <taxon>Dyella</taxon>
    </lineage>
</organism>
<dbReference type="Gene3D" id="3.10.450.50">
    <property type="match status" value="1"/>
</dbReference>
<evidence type="ECO:0000313" key="2">
    <source>
        <dbReference type="Proteomes" id="UP001430065"/>
    </source>
</evidence>
<name>A0ABS2JTK1_9GAMM</name>
<reference evidence="1 2" key="1">
    <citation type="submission" date="2020-10" db="EMBL/GenBank/DDBJ databases">
        <title>Phylogeny of dyella-like bacteria.</title>
        <authorList>
            <person name="Fu J."/>
        </authorList>
    </citation>
    <scope>NUCLEOTIDE SEQUENCE [LARGE SCALE GENOMIC DNA]</scope>
    <source>
        <strain evidence="1 2">THG-B117</strain>
    </source>
</reference>
<proteinExistence type="predicted"/>
<dbReference type="PROSITE" id="PS51257">
    <property type="entry name" value="PROKAR_LIPOPROTEIN"/>
    <property type="match status" value="1"/>
</dbReference>
<sequence>MPSLRKLLENPLFCALLAIGLVACHRTPDESRVRQGVEAAEQAAEQADASALDALLSDDFSGNNGEMERRQIVGLLRAARFRGETIHALTGPIEVEARGERYVARFTVTLTSGGKLLPAQIGVYRVETAWRKEGREWRCYSATWTNEG</sequence>
<dbReference type="InterPro" id="IPR032710">
    <property type="entry name" value="NTF2-like_dom_sf"/>
</dbReference>
<dbReference type="Proteomes" id="UP001430065">
    <property type="component" value="Unassembled WGS sequence"/>
</dbReference>
<gene>
    <name evidence="1" type="ORF">ISP20_12155</name>
</gene>
<dbReference type="SUPFAM" id="SSF54427">
    <property type="entry name" value="NTF2-like"/>
    <property type="match status" value="1"/>
</dbReference>
<dbReference type="EMBL" id="JADIKC010000005">
    <property type="protein sequence ID" value="MBM7121909.1"/>
    <property type="molecule type" value="Genomic_DNA"/>
</dbReference>
<keyword evidence="2" id="KW-1185">Reference proteome</keyword>
<comment type="caution">
    <text evidence="1">The sequence shown here is derived from an EMBL/GenBank/DDBJ whole genome shotgun (WGS) entry which is preliminary data.</text>
</comment>
<accession>A0ABS2JTK1</accession>
<evidence type="ECO:0000313" key="1">
    <source>
        <dbReference type="EMBL" id="MBM7121909.1"/>
    </source>
</evidence>
<dbReference type="RefSeq" id="WP_204636362.1">
    <property type="nucleotide sequence ID" value="NZ_JADIKC010000005.1"/>
</dbReference>